<dbReference type="PANTHER" id="PTHR39322">
    <property type="entry name" value="ACYL-HOMOSERINE-LACTONE SYNTHASE"/>
    <property type="match status" value="1"/>
</dbReference>
<dbReference type="GO" id="GO:0061579">
    <property type="term" value="F:N-acyl homoserine lactone synthase activity"/>
    <property type="evidence" value="ECO:0007669"/>
    <property type="project" value="UniProtKB-UniRule"/>
</dbReference>
<name>A0A516SBF8_9NEIS</name>
<evidence type="ECO:0000313" key="8">
    <source>
        <dbReference type="Proteomes" id="UP000317550"/>
    </source>
</evidence>
<evidence type="ECO:0000256" key="6">
    <source>
        <dbReference type="RuleBase" id="RU361135"/>
    </source>
</evidence>
<gene>
    <name evidence="7" type="ORF">FNU76_03440</name>
</gene>
<dbReference type="PANTHER" id="PTHR39322:SF1">
    <property type="entry name" value="ISOVALERYL-HOMOSERINE LACTONE SYNTHASE"/>
    <property type="match status" value="1"/>
</dbReference>
<dbReference type="GO" id="GO:0007165">
    <property type="term" value="P:signal transduction"/>
    <property type="evidence" value="ECO:0007669"/>
    <property type="project" value="TreeGrafter"/>
</dbReference>
<dbReference type="KEGG" id="cari:FNU76_03440"/>
<organism evidence="7 8">
    <name type="scientific">Chitinimonas arctica</name>
    <dbReference type="NCBI Taxonomy" id="2594795"/>
    <lineage>
        <taxon>Bacteria</taxon>
        <taxon>Pseudomonadati</taxon>
        <taxon>Pseudomonadota</taxon>
        <taxon>Betaproteobacteria</taxon>
        <taxon>Neisseriales</taxon>
        <taxon>Chitinibacteraceae</taxon>
        <taxon>Chitinimonas</taxon>
    </lineage>
</organism>
<evidence type="ECO:0000256" key="5">
    <source>
        <dbReference type="PROSITE-ProRule" id="PRU00533"/>
    </source>
</evidence>
<reference evidence="8" key="1">
    <citation type="submission" date="2019-07" db="EMBL/GenBank/DDBJ databases">
        <title>Chitinimonas sp. nov., isolated from Ny-Alesund, arctica soil.</title>
        <authorList>
            <person name="Xu Q."/>
            <person name="Peng F."/>
        </authorList>
    </citation>
    <scope>NUCLEOTIDE SEQUENCE [LARGE SCALE GENOMIC DNA]</scope>
    <source>
        <strain evidence="8">R3-44</strain>
    </source>
</reference>
<dbReference type="RefSeq" id="WP_143856408.1">
    <property type="nucleotide sequence ID" value="NZ_CP041730.1"/>
</dbReference>
<dbReference type="GO" id="GO:0009372">
    <property type="term" value="P:quorum sensing"/>
    <property type="evidence" value="ECO:0007669"/>
    <property type="project" value="UniProtKB-UniRule"/>
</dbReference>
<dbReference type="Gene3D" id="3.40.630.30">
    <property type="match status" value="1"/>
</dbReference>
<evidence type="ECO:0000256" key="1">
    <source>
        <dbReference type="ARBA" id="ARBA00022654"/>
    </source>
</evidence>
<evidence type="ECO:0000256" key="4">
    <source>
        <dbReference type="ARBA" id="ARBA00022929"/>
    </source>
</evidence>
<dbReference type="Pfam" id="PF00765">
    <property type="entry name" value="Autoind_synth"/>
    <property type="match status" value="1"/>
</dbReference>
<keyword evidence="3 6" id="KW-0949">S-adenosyl-L-methionine</keyword>
<dbReference type="InterPro" id="IPR001690">
    <property type="entry name" value="Autoind_synthase"/>
</dbReference>
<accession>A0A516SBF8</accession>
<dbReference type="Proteomes" id="UP000317550">
    <property type="component" value="Chromosome"/>
</dbReference>
<dbReference type="EMBL" id="CP041730">
    <property type="protein sequence ID" value="QDQ25483.1"/>
    <property type="molecule type" value="Genomic_DNA"/>
</dbReference>
<evidence type="ECO:0000256" key="3">
    <source>
        <dbReference type="ARBA" id="ARBA00022691"/>
    </source>
</evidence>
<evidence type="ECO:0000313" key="7">
    <source>
        <dbReference type="EMBL" id="QDQ25483.1"/>
    </source>
</evidence>
<keyword evidence="2 6" id="KW-0808">Transferase</keyword>
<proteinExistence type="inferred from homology"/>
<evidence type="ECO:0000256" key="2">
    <source>
        <dbReference type="ARBA" id="ARBA00022679"/>
    </source>
</evidence>
<comment type="catalytic activity">
    <reaction evidence="6">
        <text>a fatty acyl-[ACP] + S-adenosyl-L-methionine = an N-acyl-L-homoserine lactone + S-methyl-5'-thioadenosine + holo-[ACP] + H(+)</text>
        <dbReference type="Rhea" id="RHEA:10096"/>
        <dbReference type="Rhea" id="RHEA-COMP:9685"/>
        <dbReference type="Rhea" id="RHEA-COMP:14125"/>
        <dbReference type="ChEBI" id="CHEBI:15378"/>
        <dbReference type="ChEBI" id="CHEBI:17509"/>
        <dbReference type="ChEBI" id="CHEBI:55474"/>
        <dbReference type="ChEBI" id="CHEBI:59789"/>
        <dbReference type="ChEBI" id="CHEBI:64479"/>
        <dbReference type="ChEBI" id="CHEBI:138651"/>
        <dbReference type="EC" id="2.3.1.184"/>
    </reaction>
</comment>
<dbReference type="PRINTS" id="PR01549">
    <property type="entry name" value="AUTOINDCRSYN"/>
</dbReference>
<dbReference type="InterPro" id="IPR016181">
    <property type="entry name" value="Acyl_CoA_acyltransferase"/>
</dbReference>
<comment type="similarity">
    <text evidence="5 6">Belongs to the autoinducer synthase family.</text>
</comment>
<keyword evidence="8" id="KW-1185">Reference proteome</keyword>
<dbReference type="AlphaFoldDB" id="A0A516SBF8"/>
<dbReference type="PROSITE" id="PS51187">
    <property type="entry name" value="AUTOINDUCER_SYNTH_2"/>
    <property type="match status" value="1"/>
</dbReference>
<dbReference type="SUPFAM" id="SSF55729">
    <property type="entry name" value="Acyl-CoA N-acyltransferases (Nat)"/>
    <property type="match status" value="1"/>
</dbReference>
<keyword evidence="1 5" id="KW-0673">Quorum sensing</keyword>
<sequence>MLNTVTGTRRELKPELEQALAAYRHKVFVEALGWPLPARDGLERDAFDRADTIYVVAHADNGEVCGCSRLLPTTRPYLLSEVFPDLMGDIPLPRSPEVWELSRFAVSAPTGKNLSSAESWQNTRGLVAKTVALAASHGAERLIAFSAVGNERLLRRMGVNVHRVSCPQLIDDKPVLAFWIEIDQQTLGALELEFTPAEARPLIN</sequence>
<dbReference type="EC" id="2.3.1.184" evidence="6"/>
<keyword evidence="4 5" id="KW-0071">Autoinducer synthesis</keyword>
<dbReference type="OrthoDB" id="6169313at2"/>
<protein>
    <recommendedName>
        <fullName evidence="6">Acyl-homoserine-lactone synthase</fullName>
        <ecNumber evidence="6">2.3.1.184</ecNumber>
    </recommendedName>
    <alternativeName>
        <fullName evidence="6">Autoinducer synthesis protein</fullName>
    </alternativeName>
</protein>